<comment type="caution">
    <text evidence="1">The sequence shown here is derived from an EMBL/GenBank/DDBJ whole genome shotgun (WGS) entry which is preliminary data.</text>
</comment>
<keyword evidence="2" id="KW-1185">Reference proteome</keyword>
<accession>A0ABN2SWE3</accession>
<gene>
    <name evidence="1" type="ORF">GCM10009838_65770</name>
</gene>
<evidence type="ECO:0000313" key="2">
    <source>
        <dbReference type="Proteomes" id="UP001499854"/>
    </source>
</evidence>
<dbReference type="Proteomes" id="UP001499854">
    <property type="component" value="Unassembled WGS sequence"/>
</dbReference>
<name>A0ABN2SWE3_9ACTN</name>
<protein>
    <submittedName>
        <fullName evidence="1">DUF3107 domain-containing protein</fullName>
    </submittedName>
</protein>
<proteinExistence type="predicted"/>
<evidence type="ECO:0000313" key="1">
    <source>
        <dbReference type="EMBL" id="GAA1992735.1"/>
    </source>
</evidence>
<dbReference type="InterPro" id="IPR021456">
    <property type="entry name" value="DUF3107"/>
</dbReference>
<reference evidence="1 2" key="1">
    <citation type="journal article" date="2019" name="Int. J. Syst. Evol. Microbiol.">
        <title>The Global Catalogue of Microorganisms (GCM) 10K type strain sequencing project: providing services to taxonomists for standard genome sequencing and annotation.</title>
        <authorList>
            <consortium name="The Broad Institute Genomics Platform"/>
            <consortium name="The Broad Institute Genome Sequencing Center for Infectious Disease"/>
            <person name="Wu L."/>
            <person name="Ma J."/>
        </authorList>
    </citation>
    <scope>NUCLEOTIDE SEQUENCE [LARGE SCALE GENOMIC DNA]</scope>
    <source>
        <strain evidence="1 2">JCM 16013</strain>
    </source>
</reference>
<dbReference type="Pfam" id="PF11305">
    <property type="entry name" value="DUF3107"/>
    <property type="match status" value="1"/>
</dbReference>
<dbReference type="RefSeq" id="WP_344661061.1">
    <property type="nucleotide sequence ID" value="NZ_BAAAQM010000048.1"/>
</dbReference>
<dbReference type="EMBL" id="BAAAQM010000048">
    <property type="protein sequence ID" value="GAA1992735.1"/>
    <property type="molecule type" value="Genomic_DNA"/>
</dbReference>
<sequence length="74" mass="7867">MEIKIGIQHTARELSLESNQPPADVEAAIAAALKDGGVLTLVDDKDRKVLVPAEKIAYIELGEPTGRRVGFGAI</sequence>
<organism evidence="1 2">
    <name type="scientific">Catenulispora subtropica</name>
    <dbReference type="NCBI Taxonomy" id="450798"/>
    <lineage>
        <taxon>Bacteria</taxon>
        <taxon>Bacillati</taxon>
        <taxon>Actinomycetota</taxon>
        <taxon>Actinomycetes</taxon>
        <taxon>Catenulisporales</taxon>
        <taxon>Catenulisporaceae</taxon>
        <taxon>Catenulispora</taxon>
    </lineage>
</organism>